<dbReference type="PANTHER" id="PTHR45586:SF1">
    <property type="entry name" value="LIPOPOLYSACCHARIDE ASSEMBLY PROTEIN B"/>
    <property type="match status" value="1"/>
</dbReference>
<name>A0A367ZK09_9BACT</name>
<organism evidence="5 6">
    <name type="scientific">Candidatus Ozemobacter sibiricus</name>
    <dbReference type="NCBI Taxonomy" id="2268124"/>
    <lineage>
        <taxon>Bacteria</taxon>
        <taxon>Candidatus Ozemobacteria</taxon>
        <taxon>Candidatus Ozemobacterales</taxon>
        <taxon>Candidatus Ozemobacteraceae</taxon>
        <taxon>Candidatus Ozemobacter</taxon>
    </lineage>
</organism>
<dbReference type="InterPro" id="IPR019734">
    <property type="entry name" value="TPR_rpt"/>
</dbReference>
<feature type="region of interest" description="Disordered" evidence="4">
    <location>
        <begin position="774"/>
        <end position="886"/>
    </location>
</feature>
<reference evidence="5 6" key="1">
    <citation type="submission" date="2018-05" db="EMBL/GenBank/DDBJ databases">
        <title>A metagenomic window into the 2 km-deep terrestrial subsurface aquifer revealed taxonomically and functionally diverse microbial community comprising novel uncultured bacterial lineages.</title>
        <authorList>
            <person name="Kadnikov V.V."/>
            <person name="Mardanov A.V."/>
            <person name="Beletsky A.V."/>
            <person name="Banks D."/>
            <person name="Pimenov N.V."/>
            <person name="Frank Y.A."/>
            <person name="Karnachuk O.V."/>
            <person name="Ravin N.V."/>
        </authorList>
    </citation>
    <scope>NUCLEOTIDE SEQUENCE [LARGE SCALE GENOMIC DNA]</scope>
    <source>
        <strain evidence="5">BY5</strain>
    </source>
</reference>
<dbReference type="InterPro" id="IPR051012">
    <property type="entry name" value="CellSynth/LPSAsmb/PSIAsmb"/>
</dbReference>
<sequence length="906" mass="102027">MRPGRRPLRAPRVPVVWLLLLFWGSLLAGVARAGPEQDFVKRGRDYYGLFQYEKAKEQFEKAIQLDSSCAEAHFHLGLCLRKLNQIDAALRSLERALELDPEDLDCQKAVASIYIQMAKDQKTAGNRDKTVQFLRKACHAYPQNSHNWVSLFELYQQEGKWSEITKCAALLKKANREALDVGEDKNLQTALVMVANAYKEQQDHARAREFLNLAGMIRHPNDTLLRLKQELAAHSKDVANSYLEEGRALYEKKQYKAALDALLKAQGADSSNQEVNDLLEKIRHEATLADFTQAADEAEKAGNFDAALEHLNRAQAFDPNNVQVQERIASITDFLEKRERAAARRKAEELAKRQAQADKKARLDVFLNAARDNEKKLAFDAALINYQQALALDKANPEILAAIQRTEKAAAEQKARMERFGERFNQAAELVKQDQHDQAYALLKELADDPLNPQARLLPLLIDTCLKLGKFDEAGELTRRLAEVQPESDAVTYYRGAVAFYQGDFAAAREPLYKVYERDRSFRPELSGMIWQLWFDKYKWGLILAGFFLSLQLGKWGYDLFQRLRKAHAEAAVERALASGQYEKLIPLLEQKLSDTGFLENRKQLTIALAEAYLRQGRFQEAAQRANEVVQKDARNPQALRILGEAYFQLGETNPDAIEKIHNLFKLDESRRDLLAFLATHFRSIQADHKLAMEVLQKQIALSPDDQETVFYLADLFLKRQNFQAAHVRVFERATKFDPERPEYLHGLIQCLRQANRSEEANRLLEKGQEKWPGSDLFTRRSEAPSHGSRLAARRAPVSLGGAAPESDLPPLPDQAGLPPLPPDEAPLPPPPPLVDNPLASLPSLTDPEPTSQPAPPEPTEAFELPPLPPLTPPAPPAAGGVPYPSCGASNHPREYYCGTCGKPLR</sequence>
<comment type="caution">
    <text evidence="5">The sequence shown here is derived from an EMBL/GenBank/DDBJ whole genome shotgun (WGS) entry which is preliminary data.</text>
</comment>
<dbReference type="Pfam" id="PF14559">
    <property type="entry name" value="TPR_19"/>
    <property type="match status" value="1"/>
</dbReference>
<dbReference type="InterPro" id="IPR011990">
    <property type="entry name" value="TPR-like_helical_dom_sf"/>
</dbReference>
<dbReference type="Proteomes" id="UP000252355">
    <property type="component" value="Unassembled WGS sequence"/>
</dbReference>
<dbReference type="PANTHER" id="PTHR45586">
    <property type="entry name" value="TPR REPEAT-CONTAINING PROTEIN PA4667"/>
    <property type="match status" value="1"/>
</dbReference>
<feature type="compositionally biased region" description="Pro residues" evidence="4">
    <location>
        <begin position="808"/>
        <end position="835"/>
    </location>
</feature>
<dbReference type="Pfam" id="PF13432">
    <property type="entry name" value="TPR_16"/>
    <property type="match status" value="3"/>
</dbReference>
<dbReference type="Gene3D" id="1.25.40.10">
    <property type="entry name" value="Tetratricopeptide repeat domain"/>
    <property type="match status" value="4"/>
</dbReference>
<feature type="repeat" description="TPR" evidence="3">
    <location>
        <begin position="70"/>
        <end position="103"/>
    </location>
</feature>
<keyword evidence="2 3" id="KW-0802">TPR repeat</keyword>
<keyword evidence="1" id="KW-0677">Repeat</keyword>
<gene>
    <name evidence="5" type="ORF">OZSIB_1375</name>
</gene>
<accession>A0A367ZK09</accession>
<dbReference type="EMBL" id="QOQW01000022">
    <property type="protein sequence ID" value="RCK78455.1"/>
    <property type="molecule type" value="Genomic_DNA"/>
</dbReference>
<evidence type="ECO:0000313" key="5">
    <source>
        <dbReference type="EMBL" id="RCK78455.1"/>
    </source>
</evidence>
<evidence type="ECO:0000256" key="3">
    <source>
        <dbReference type="PROSITE-ProRule" id="PRU00339"/>
    </source>
</evidence>
<evidence type="ECO:0000256" key="2">
    <source>
        <dbReference type="ARBA" id="ARBA00022803"/>
    </source>
</evidence>
<feature type="repeat" description="TPR" evidence="3">
    <location>
        <begin position="36"/>
        <end position="69"/>
    </location>
</feature>
<feature type="compositionally biased region" description="Pro residues" evidence="4">
    <location>
        <begin position="866"/>
        <end position="877"/>
    </location>
</feature>
<dbReference type="AlphaFoldDB" id="A0A367ZK09"/>
<evidence type="ECO:0000256" key="4">
    <source>
        <dbReference type="SAM" id="MobiDB-lite"/>
    </source>
</evidence>
<dbReference type="PROSITE" id="PS50293">
    <property type="entry name" value="TPR_REGION"/>
    <property type="match status" value="1"/>
</dbReference>
<evidence type="ECO:0000256" key="1">
    <source>
        <dbReference type="ARBA" id="ARBA00022737"/>
    </source>
</evidence>
<dbReference type="SMART" id="SM00028">
    <property type="entry name" value="TPR"/>
    <property type="match status" value="10"/>
</dbReference>
<dbReference type="PROSITE" id="PS50005">
    <property type="entry name" value="TPR"/>
    <property type="match status" value="2"/>
</dbReference>
<proteinExistence type="predicted"/>
<evidence type="ECO:0000313" key="6">
    <source>
        <dbReference type="Proteomes" id="UP000252355"/>
    </source>
</evidence>
<protein>
    <submittedName>
        <fullName evidence="5">TPR domain protein, putative component of TonB system</fullName>
    </submittedName>
</protein>
<dbReference type="SUPFAM" id="SSF48452">
    <property type="entry name" value="TPR-like"/>
    <property type="match status" value="3"/>
</dbReference>